<evidence type="ECO:0000256" key="8">
    <source>
        <dbReference type="PIRSR" id="PIRSR001488-1"/>
    </source>
</evidence>
<keyword evidence="5 7" id="KW-1015">Disulfide bond</keyword>
<dbReference type="PROSITE" id="PS51352">
    <property type="entry name" value="THIOREDOXIN_2"/>
    <property type="match status" value="1"/>
</dbReference>
<evidence type="ECO:0000256" key="5">
    <source>
        <dbReference type="ARBA" id="ARBA00023157"/>
    </source>
</evidence>
<dbReference type="AlphaFoldDB" id="A0A4Y9SE88"/>
<evidence type="ECO:0000256" key="4">
    <source>
        <dbReference type="ARBA" id="ARBA00022764"/>
    </source>
</evidence>
<dbReference type="OrthoDB" id="9784896at2"/>
<comment type="similarity">
    <text evidence="2">Belongs to the thioredoxin family. DsbA subfamily.</text>
</comment>
<feature type="chain" id="PRO_5021326767" description="Thiol:disulfide interchange protein" evidence="9">
    <location>
        <begin position="25"/>
        <end position="226"/>
    </location>
</feature>
<proteinExistence type="inferred from homology"/>
<dbReference type="InterPro" id="IPR050824">
    <property type="entry name" value="Thiol_disulfide_DsbA"/>
</dbReference>
<dbReference type="InterPro" id="IPR036249">
    <property type="entry name" value="Thioredoxin-like_sf"/>
</dbReference>
<comment type="subcellular location">
    <subcellularLocation>
        <location evidence="1 7">Periplasm</location>
    </subcellularLocation>
</comment>
<evidence type="ECO:0000256" key="1">
    <source>
        <dbReference type="ARBA" id="ARBA00004418"/>
    </source>
</evidence>
<dbReference type="SUPFAM" id="SSF52833">
    <property type="entry name" value="Thioredoxin-like"/>
    <property type="match status" value="1"/>
</dbReference>
<evidence type="ECO:0000256" key="9">
    <source>
        <dbReference type="SAM" id="SignalP"/>
    </source>
</evidence>
<name>A0A4Y9SE88_9BURK</name>
<dbReference type="GO" id="GO:0042597">
    <property type="term" value="C:periplasmic space"/>
    <property type="evidence" value="ECO:0007669"/>
    <property type="project" value="UniProtKB-SubCell"/>
</dbReference>
<accession>A0A4Y9SE88</accession>
<feature type="signal peptide" evidence="9">
    <location>
        <begin position="1"/>
        <end position="24"/>
    </location>
</feature>
<organism evidence="11 12">
    <name type="scientific">Zemynaea arenosa</name>
    <dbReference type="NCBI Taxonomy" id="2561931"/>
    <lineage>
        <taxon>Bacteria</taxon>
        <taxon>Pseudomonadati</taxon>
        <taxon>Pseudomonadota</taxon>
        <taxon>Betaproteobacteria</taxon>
        <taxon>Burkholderiales</taxon>
        <taxon>Oxalobacteraceae</taxon>
        <taxon>Telluria group</taxon>
        <taxon>Zemynaea</taxon>
    </lineage>
</organism>
<feature type="disulfide bond" description="Redox-active" evidence="8">
    <location>
        <begin position="61"/>
        <end position="64"/>
    </location>
</feature>
<dbReference type="CDD" id="cd03019">
    <property type="entry name" value="DsbA_DsbA"/>
    <property type="match status" value="1"/>
</dbReference>
<dbReference type="PIRSF" id="PIRSF001488">
    <property type="entry name" value="Tdi_protein"/>
    <property type="match status" value="1"/>
</dbReference>
<sequence length="226" mass="24859">MRSLRLAFHAAAAAAALMVSTASASPADPKLGTDYIALAQPQPVQASGKQVEVLEFFMYRCPHCANLEPELEAWAKKQGDNIVLRRLHFPFSGPTDPGAHLFVTLEAMGKSEAMAQKVFDAIHKQHIRLDRDEDVIFDWVGKNGIDAAAFRDTWNSFAVVTRLRTLNRLIDRYKVGSAPTIVVDGKYVTEPARVGDVNRIADEQAVMKVMPAVLDGMVARAKAEKN</sequence>
<dbReference type="PANTHER" id="PTHR35891">
    <property type="entry name" value="THIOL:DISULFIDE INTERCHANGE PROTEIN DSBA"/>
    <property type="match status" value="1"/>
</dbReference>
<evidence type="ECO:0000313" key="11">
    <source>
        <dbReference type="EMBL" id="TFW21247.1"/>
    </source>
</evidence>
<evidence type="ECO:0000259" key="10">
    <source>
        <dbReference type="PROSITE" id="PS51352"/>
    </source>
</evidence>
<comment type="caution">
    <text evidence="11">The sequence shown here is derived from an EMBL/GenBank/DDBJ whole genome shotgun (WGS) entry which is preliminary data.</text>
</comment>
<gene>
    <name evidence="11" type="ORF">E4L96_09155</name>
</gene>
<reference evidence="11 12" key="1">
    <citation type="submission" date="2019-03" db="EMBL/GenBank/DDBJ databases">
        <title>Draft Genome Sequence of Massilia arenosa sp. nov., a Novel Massilia Species Isolated from a Sandy-loam Maize Soil.</title>
        <authorList>
            <person name="Raths R."/>
            <person name="Peta V."/>
            <person name="Bucking H."/>
        </authorList>
    </citation>
    <scope>NUCLEOTIDE SEQUENCE [LARGE SCALE GENOMIC DNA]</scope>
    <source>
        <strain evidence="11 12">MC02</strain>
    </source>
</reference>
<dbReference type="Pfam" id="PF01323">
    <property type="entry name" value="DSBA"/>
    <property type="match status" value="1"/>
</dbReference>
<keyword evidence="4 7" id="KW-0574">Periplasm</keyword>
<dbReference type="InterPro" id="IPR023205">
    <property type="entry name" value="DsbA/DsbL"/>
</dbReference>
<evidence type="ECO:0000256" key="2">
    <source>
        <dbReference type="ARBA" id="ARBA00005791"/>
    </source>
</evidence>
<dbReference type="InterPro" id="IPR013766">
    <property type="entry name" value="Thioredoxin_domain"/>
</dbReference>
<evidence type="ECO:0000256" key="3">
    <source>
        <dbReference type="ARBA" id="ARBA00022729"/>
    </source>
</evidence>
<evidence type="ECO:0000256" key="7">
    <source>
        <dbReference type="PIRNR" id="PIRNR001488"/>
    </source>
</evidence>
<dbReference type="EMBL" id="SPVF01000122">
    <property type="protein sequence ID" value="TFW21247.1"/>
    <property type="molecule type" value="Genomic_DNA"/>
</dbReference>
<protein>
    <recommendedName>
        <fullName evidence="7">Thiol:disulfide interchange protein</fullName>
    </recommendedName>
</protein>
<dbReference type="RefSeq" id="WP_135206911.1">
    <property type="nucleotide sequence ID" value="NZ_SPVF01000122.1"/>
</dbReference>
<dbReference type="Gene3D" id="3.40.30.10">
    <property type="entry name" value="Glutaredoxin"/>
    <property type="match status" value="1"/>
</dbReference>
<evidence type="ECO:0000313" key="12">
    <source>
        <dbReference type="Proteomes" id="UP000298438"/>
    </source>
</evidence>
<dbReference type="GO" id="GO:0016491">
    <property type="term" value="F:oxidoreductase activity"/>
    <property type="evidence" value="ECO:0007669"/>
    <property type="project" value="InterPro"/>
</dbReference>
<dbReference type="PANTHER" id="PTHR35891:SF3">
    <property type="entry name" value="THIOL:DISULFIDE INTERCHANGE PROTEIN DSBL"/>
    <property type="match status" value="1"/>
</dbReference>
<dbReference type="InterPro" id="IPR001853">
    <property type="entry name" value="DSBA-like_thioredoxin_dom"/>
</dbReference>
<keyword evidence="3 9" id="KW-0732">Signal</keyword>
<evidence type="ECO:0000256" key="6">
    <source>
        <dbReference type="ARBA" id="ARBA00023284"/>
    </source>
</evidence>
<keyword evidence="12" id="KW-1185">Reference proteome</keyword>
<feature type="domain" description="Thioredoxin" evidence="10">
    <location>
        <begin position="13"/>
        <end position="171"/>
    </location>
</feature>
<dbReference type="Proteomes" id="UP000298438">
    <property type="component" value="Unassembled WGS sequence"/>
</dbReference>
<keyword evidence="6" id="KW-0676">Redox-active center</keyword>